<comment type="caution">
    <text evidence="2">The sequence shown here is derived from an EMBL/GenBank/DDBJ whole genome shotgun (WGS) entry which is preliminary data.</text>
</comment>
<dbReference type="EMBL" id="BNCH01000001">
    <property type="protein sequence ID" value="GHE87949.1"/>
    <property type="molecule type" value="Genomic_DNA"/>
</dbReference>
<proteinExistence type="predicted"/>
<keyword evidence="3" id="KW-1185">Reference proteome</keyword>
<dbReference type="Proteomes" id="UP000609802">
    <property type="component" value="Unassembled WGS sequence"/>
</dbReference>
<name>A0ABQ3IMG4_9RHOB</name>
<gene>
    <name evidence="2" type="ORF">GCM10016455_04940</name>
</gene>
<accession>A0ABQ3IMG4</accession>
<reference evidence="3" key="1">
    <citation type="journal article" date="2019" name="Int. J. Syst. Evol. Microbiol.">
        <title>The Global Catalogue of Microorganisms (GCM) 10K type strain sequencing project: providing services to taxonomists for standard genome sequencing and annotation.</title>
        <authorList>
            <consortium name="The Broad Institute Genomics Platform"/>
            <consortium name="The Broad Institute Genome Sequencing Center for Infectious Disease"/>
            <person name="Wu L."/>
            <person name="Ma J."/>
        </authorList>
    </citation>
    <scope>NUCLEOTIDE SEQUENCE [LARGE SCALE GENOMIC DNA]</scope>
    <source>
        <strain evidence="3">KCTC 42443</strain>
    </source>
</reference>
<evidence type="ECO:0000256" key="1">
    <source>
        <dbReference type="SAM" id="MobiDB-lite"/>
    </source>
</evidence>
<dbReference type="RefSeq" id="WP_191284884.1">
    <property type="nucleotide sequence ID" value="NZ_BNCH01000001.1"/>
</dbReference>
<protein>
    <submittedName>
        <fullName evidence="2">Uncharacterized protein</fullName>
    </submittedName>
</protein>
<organism evidence="2 3">
    <name type="scientific">Aliiroseovarius zhejiangensis</name>
    <dbReference type="NCBI Taxonomy" id="1632025"/>
    <lineage>
        <taxon>Bacteria</taxon>
        <taxon>Pseudomonadati</taxon>
        <taxon>Pseudomonadota</taxon>
        <taxon>Alphaproteobacteria</taxon>
        <taxon>Rhodobacterales</taxon>
        <taxon>Paracoccaceae</taxon>
        <taxon>Aliiroseovarius</taxon>
    </lineage>
</organism>
<feature type="region of interest" description="Disordered" evidence="1">
    <location>
        <begin position="1"/>
        <end position="22"/>
    </location>
</feature>
<evidence type="ECO:0000313" key="2">
    <source>
        <dbReference type="EMBL" id="GHE87949.1"/>
    </source>
</evidence>
<evidence type="ECO:0000313" key="3">
    <source>
        <dbReference type="Proteomes" id="UP000609802"/>
    </source>
</evidence>
<sequence>MRKLHFPANGPRGEQRTGANRGRRLSRAVEIYQQLLSHMDERPIEARAATISAISDGLSRVDTALPVNLSRRNSPGLRAGL</sequence>